<dbReference type="PANTHER" id="PTHR22619:SF0">
    <property type="entry name" value="ZINC FINGER SWIM DOMAIN-CONTAINING PROTEIN 6-LIKE PROTEIN"/>
    <property type="match status" value="1"/>
</dbReference>
<dbReference type="GO" id="GO:0031462">
    <property type="term" value="C:Cul2-RING ubiquitin ligase complex"/>
    <property type="evidence" value="ECO:0007669"/>
    <property type="project" value="TreeGrafter"/>
</dbReference>
<evidence type="ECO:0000313" key="2">
    <source>
        <dbReference type="RefSeq" id="XP_013386772.1"/>
    </source>
</evidence>
<dbReference type="GeneID" id="106156193"/>
<accession>A0A1S3HL71</accession>
<keyword evidence="1" id="KW-1185">Reference proteome</keyword>
<dbReference type="OrthoDB" id="6284095at2759"/>
<dbReference type="InParanoid" id="A0A1S3HL71"/>
<dbReference type="RefSeq" id="XP_013386772.1">
    <property type="nucleotide sequence ID" value="XM_013531318.1"/>
</dbReference>
<reference evidence="2" key="1">
    <citation type="submission" date="2025-08" db="UniProtKB">
        <authorList>
            <consortium name="RefSeq"/>
        </authorList>
    </citation>
    <scope>IDENTIFICATION</scope>
    <source>
        <tissue evidence="2">Gonads</tissue>
    </source>
</reference>
<sequence length="759" mass="86389">MTLTLIEACMMAAPSKRREVECCESSEAVPLSSPKTLLTLTTKIVAKNYTCKELLADGLVLDEILLKNIAKEAFPCDEKVFELYAKLATDENTVAKDRGIGELEFPDLTDNTWSGAQRILSKKETFIREAIQVGFLYTAVVISVDSLQVPEVSFPFLPVRTESCVKRSRVSINFEKQTVVSVNCSACRLVWCRHVIAAILFRIRFPEKVQCHAPLTETLLNLNRQQLQKVIQYTVQSDPASTLFKVFQHMDEMYESTSEINQTCGAPDPTFVPQLEGDILTLQTLEKLKRNVISKLKVSAGLWKYRLLPESMAARYDPECLLLSDLKEHIHQVEDLLKTGATLLATKLLILLTEAVFEVAEDPSVTENKLLVHLCYKMEELFSVAVMLPNNEQKHDLLIAAKEFRRRGKNVPILKIRRMDWNQVPGLDIPVALAQEEPSLLFTDALQAATLNWDVKGLQDVLDGKASYRDTVYEEPIPVVMLRIKTLFLIGSTDQAERLSQMGIQMLLEISNEVHYSIIPTDSQQNFIQPQNTDVKRVTRSMMKNAASGKRTKARLTVTKNKRKSYKQGSMLSSSLGPMQIVPCLLNLCEGIKELALEHETEQSSWFLICHAFLRVLDLARYMTRIISSFSYGRSIHMQKLDNFLLWNCPVMAEIAAKATDSILSCDMRCWTPVCPLYLVQFLVEVAKENPQNYLTDVEERRLKVVQLCQQVLCYDNLLEKQGSRDEESILDMIAHAFRDGLRVHQKREQEWLKEVSLW</sequence>
<dbReference type="Proteomes" id="UP000085678">
    <property type="component" value="Unplaced"/>
</dbReference>
<protein>
    <submittedName>
        <fullName evidence="2">Uncharacterized protein LOC106156193</fullName>
    </submittedName>
</protein>
<organism evidence="1 2">
    <name type="scientific">Lingula anatina</name>
    <name type="common">Brachiopod</name>
    <name type="synonym">Lingula unguis</name>
    <dbReference type="NCBI Taxonomy" id="7574"/>
    <lineage>
        <taxon>Eukaryota</taxon>
        <taxon>Metazoa</taxon>
        <taxon>Spiralia</taxon>
        <taxon>Lophotrochozoa</taxon>
        <taxon>Brachiopoda</taxon>
        <taxon>Linguliformea</taxon>
        <taxon>Lingulata</taxon>
        <taxon>Lingulida</taxon>
        <taxon>Linguloidea</taxon>
        <taxon>Lingulidae</taxon>
        <taxon>Lingula</taxon>
    </lineage>
</organism>
<name>A0A1S3HL71_LINAN</name>
<proteinExistence type="predicted"/>
<gene>
    <name evidence="2" type="primary">LOC106156193</name>
</gene>
<dbReference type="PANTHER" id="PTHR22619">
    <property type="entry name" value="ZINC FINGER SWIM DOMAIN CONTAINING PROTEIN 4, 5, 6"/>
    <property type="match status" value="1"/>
</dbReference>
<dbReference type="KEGG" id="lak:106156193"/>
<evidence type="ECO:0000313" key="1">
    <source>
        <dbReference type="Proteomes" id="UP000085678"/>
    </source>
</evidence>
<dbReference type="AlphaFoldDB" id="A0A1S3HL71"/>
<dbReference type="STRING" id="7574.A0A1S3HL71"/>